<evidence type="ECO:0000256" key="4">
    <source>
        <dbReference type="RuleBase" id="RU000411"/>
    </source>
</evidence>
<gene>
    <name evidence="7" type="primary">SERPINI2_0</name>
    <name evidence="9" type="synonym">LOC105272358</name>
    <name evidence="7" type="ORF">g.51497</name>
</gene>
<proteinExistence type="inferred from homology"/>
<protein>
    <submittedName>
        <fullName evidence="7">SERPINI2_0 protein</fullName>
    </submittedName>
    <submittedName>
        <fullName evidence="9">Serpin I2</fullName>
    </submittedName>
</protein>
<accession>A0A9R1TPJ9</accession>
<dbReference type="GO" id="GO:0005615">
    <property type="term" value="C:extracellular space"/>
    <property type="evidence" value="ECO:0007669"/>
    <property type="project" value="InterPro"/>
</dbReference>
<feature type="signal peptide" evidence="5">
    <location>
        <begin position="1"/>
        <end position="20"/>
    </location>
</feature>
<keyword evidence="2" id="KW-0646">Protease inhibitor</keyword>
<feature type="chain" id="PRO_5044541847" evidence="5">
    <location>
        <begin position="21"/>
        <end position="408"/>
    </location>
</feature>
<dbReference type="PROSITE" id="PS00284">
    <property type="entry name" value="SERPIN"/>
    <property type="match status" value="1"/>
</dbReference>
<reference evidence="9" key="2">
    <citation type="submission" date="2025-04" db="UniProtKB">
        <authorList>
            <consortium name="RefSeq"/>
        </authorList>
    </citation>
    <scope>IDENTIFICATION</scope>
</reference>
<dbReference type="Proteomes" id="UP000694866">
    <property type="component" value="Unplaced"/>
</dbReference>
<evidence type="ECO:0000256" key="2">
    <source>
        <dbReference type="ARBA" id="ARBA00022690"/>
    </source>
</evidence>
<name>A0A0C9S2J7_9HYME</name>
<evidence type="ECO:0000313" key="9">
    <source>
        <dbReference type="RefSeq" id="XP_011312763.1"/>
    </source>
</evidence>
<keyword evidence="5" id="KW-0732">Signal</keyword>
<keyword evidence="3" id="KW-0722">Serine protease inhibitor</keyword>
<dbReference type="GO" id="GO:0004867">
    <property type="term" value="F:serine-type endopeptidase inhibitor activity"/>
    <property type="evidence" value="ECO:0007669"/>
    <property type="project" value="UniProtKB-KW"/>
</dbReference>
<sequence length="408" mass="46326">MKAVFLALAFLALHGTRTAGQIRNLDDAINQFSVHLFQAALNDEPRNLVISPLGVYMGLAGVLYGATNVTKRELEDFLHLSEEDLSEHVLDFGSIVTTLDLHSNVFLFLNKNRVFVKPSVSPTLRYENILDSAFHSSVERVDFTDTIATAELINDWSNQSTSTFIDKIVNPDELDEKTAVLIINAVYLFGEWATSFALMRTGPARFYVDEYTTKKVSMMYLEGMMNYGYLPQQKANFVVLPSKLSHNTEGLAVNVYFILPETSEDLQHTDKTMYSLTLHDLNKTEEDVINLRIPKFEIDTIEHFRNYFKRLRPFSQGDHFQGMPDESGPLKIKDLIQRTRFSVHEKGINGPAPDKDGIMPVGPRLRIKGFWFNRPFFVVVATENLILLTGKVMDPSIHKACEDLYTIS</sequence>
<evidence type="ECO:0000256" key="5">
    <source>
        <dbReference type="SAM" id="SignalP"/>
    </source>
</evidence>
<dbReference type="Gene3D" id="2.30.39.10">
    <property type="entry name" value="Alpha-1-antitrypsin, domain 1"/>
    <property type="match status" value="1"/>
</dbReference>
<dbReference type="PANTHER" id="PTHR11461:SF211">
    <property type="entry name" value="GH10112P-RELATED"/>
    <property type="match status" value="1"/>
</dbReference>
<dbReference type="RefSeq" id="XP_011312763.1">
    <property type="nucleotide sequence ID" value="XM_011314461.1"/>
</dbReference>
<dbReference type="SUPFAM" id="SSF56574">
    <property type="entry name" value="Serpins"/>
    <property type="match status" value="1"/>
</dbReference>
<dbReference type="InterPro" id="IPR042185">
    <property type="entry name" value="Serpin_sf_2"/>
</dbReference>
<evidence type="ECO:0000313" key="8">
    <source>
        <dbReference type="Proteomes" id="UP000694866"/>
    </source>
</evidence>
<dbReference type="AlphaFoldDB" id="A0A0C9S2J7"/>
<dbReference type="InterPro" id="IPR023795">
    <property type="entry name" value="Serpin_CS"/>
</dbReference>
<dbReference type="OrthoDB" id="7685954at2759"/>
<evidence type="ECO:0000259" key="6">
    <source>
        <dbReference type="SMART" id="SM00093"/>
    </source>
</evidence>
<dbReference type="Gene3D" id="3.30.497.10">
    <property type="entry name" value="Antithrombin, subunit I, domain 2"/>
    <property type="match status" value="1"/>
</dbReference>
<feature type="domain" description="Serpin" evidence="6">
    <location>
        <begin position="34"/>
        <end position="395"/>
    </location>
</feature>
<dbReference type="InterPro" id="IPR036186">
    <property type="entry name" value="Serpin_sf"/>
</dbReference>
<evidence type="ECO:0000256" key="1">
    <source>
        <dbReference type="ARBA" id="ARBA00009500"/>
    </source>
</evidence>
<comment type="similarity">
    <text evidence="1 4">Belongs to the serpin family.</text>
</comment>
<evidence type="ECO:0000313" key="7">
    <source>
        <dbReference type="EMBL" id="JAG84898.1"/>
    </source>
</evidence>
<dbReference type="SMART" id="SM00093">
    <property type="entry name" value="SERPIN"/>
    <property type="match status" value="1"/>
</dbReference>
<dbReference type="InterPro" id="IPR023796">
    <property type="entry name" value="Serpin_dom"/>
</dbReference>
<dbReference type="EMBL" id="GBYB01015131">
    <property type="protein sequence ID" value="JAG84898.1"/>
    <property type="molecule type" value="Transcribed_RNA"/>
</dbReference>
<dbReference type="InterPro" id="IPR000215">
    <property type="entry name" value="Serpin_fam"/>
</dbReference>
<organism evidence="7">
    <name type="scientific">Fopius arisanus</name>
    <dbReference type="NCBI Taxonomy" id="64838"/>
    <lineage>
        <taxon>Eukaryota</taxon>
        <taxon>Metazoa</taxon>
        <taxon>Ecdysozoa</taxon>
        <taxon>Arthropoda</taxon>
        <taxon>Hexapoda</taxon>
        <taxon>Insecta</taxon>
        <taxon>Pterygota</taxon>
        <taxon>Neoptera</taxon>
        <taxon>Endopterygota</taxon>
        <taxon>Hymenoptera</taxon>
        <taxon>Apocrita</taxon>
        <taxon>Ichneumonoidea</taxon>
        <taxon>Braconidae</taxon>
        <taxon>Opiinae</taxon>
        <taxon>Fopius</taxon>
    </lineage>
</organism>
<accession>A0A0C9S2J7</accession>
<dbReference type="MEROPS" id="I04.980"/>
<dbReference type="KEGG" id="fas:105272358"/>
<dbReference type="Pfam" id="PF00079">
    <property type="entry name" value="Serpin"/>
    <property type="match status" value="1"/>
</dbReference>
<dbReference type="PANTHER" id="PTHR11461">
    <property type="entry name" value="SERINE PROTEASE INHIBITOR, SERPIN"/>
    <property type="match status" value="1"/>
</dbReference>
<dbReference type="GeneID" id="105272358"/>
<keyword evidence="8" id="KW-1185">Reference proteome</keyword>
<reference evidence="7" key="1">
    <citation type="submission" date="2015-01" db="EMBL/GenBank/DDBJ databases">
        <title>Transcriptome Assembly of Fopius arisanus.</title>
        <authorList>
            <person name="Geib S."/>
        </authorList>
    </citation>
    <scope>NUCLEOTIDE SEQUENCE</scope>
</reference>
<evidence type="ECO:0000256" key="3">
    <source>
        <dbReference type="ARBA" id="ARBA00022900"/>
    </source>
</evidence>
<dbReference type="InterPro" id="IPR042178">
    <property type="entry name" value="Serpin_sf_1"/>
</dbReference>